<keyword evidence="1" id="KW-0812">Transmembrane</keyword>
<evidence type="ECO:0000313" key="3">
    <source>
        <dbReference type="Proteomes" id="UP001179361"/>
    </source>
</evidence>
<protein>
    <submittedName>
        <fullName evidence="2">Agglutinin biogenesis protein MshP</fullName>
    </submittedName>
</protein>
<reference evidence="2" key="1">
    <citation type="submission" date="2021-11" db="EMBL/GenBank/DDBJ databases">
        <title>The complete genome of Massilia sp sp. G4R7.</title>
        <authorList>
            <person name="Liu L."/>
            <person name="Yue J."/>
            <person name="Yuan J."/>
            <person name="Yang F."/>
            <person name="Li L."/>
        </authorList>
    </citation>
    <scope>NUCLEOTIDE SEQUENCE</scope>
    <source>
        <strain evidence="2">G4R7</strain>
    </source>
</reference>
<keyword evidence="1" id="KW-1133">Transmembrane helix</keyword>
<dbReference type="RefSeq" id="WP_231057813.1">
    <property type="nucleotide sequence ID" value="NZ_JAJNOC010000002.1"/>
</dbReference>
<comment type="caution">
    <text evidence="2">The sequence shown here is derived from an EMBL/GenBank/DDBJ whole genome shotgun (WGS) entry which is preliminary data.</text>
</comment>
<keyword evidence="3" id="KW-1185">Reference proteome</keyword>
<name>A0ABS8Q432_9BURK</name>
<gene>
    <name evidence="2" type="ORF">LQ564_09265</name>
</gene>
<proteinExistence type="predicted"/>
<sequence length="153" mass="16394">MHARSRFHPRRLVRSAGVGIITAVFLLIVLAGIGVAAVRIFTAQQVTSSLDLDGARAYQAARAGIEWGLFQQLRNSNCASRTFAMPADSVLANFTVSVTCTPVPGPADSSGNSANTTRWRIESIACNQPKNGACTTTPVAHPDFVQRRLEVQV</sequence>
<accession>A0ABS8Q432</accession>
<dbReference type="Proteomes" id="UP001179361">
    <property type="component" value="Unassembled WGS sequence"/>
</dbReference>
<evidence type="ECO:0000256" key="1">
    <source>
        <dbReference type="SAM" id="Phobius"/>
    </source>
</evidence>
<dbReference type="EMBL" id="JAJNOC010000002">
    <property type="protein sequence ID" value="MCD2516497.1"/>
    <property type="molecule type" value="Genomic_DNA"/>
</dbReference>
<evidence type="ECO:0000313" key="2">
    <source>
        <dbReference type="EMBL" id="MCD2516497.1"/>
    </source>
</evidence>
<feature type="transmembrane region" description="Helical" evidence="1">
    <location>
        <begin position="12"/>
        <end position="38"/>
    </location>
</feature>
<organism evidence="2 3">
    <name type="scientific">Massilia phyllostachyos</name>
    <dbReference type="NCBI Taxonomy" id="2898585"/>
    <lineage>
        <taxon>Bacteria</taxon>
        <taxon>Pseudomonadati</taxon>
        <taxon>Pseudomonadota</taxon>
        <taxon>Betaproteobacteria</taxon>
        <taxon>Burkholderiales</taxon>
        <taxon>Oxalobacteraceae</taxon>
        <taxon>Telluria group</taxon>
        <taxon>Massilia</taxon>
    </lineage>
</organism>
<keyword evidence="1" id="KW-0472">Membrane</keyword>